<organism evidence="1 2">
    <name type="scientific">Meloidogyne enterolobii</name>
    <name type="common">Root-knot nematode worm</name>
    <name type="synonym">Meloidogyne mayaguensis</name>
    <dbReference type="NCBI Taxonomy" id="390850"/>
    <lineage>
        <taxon>Eukaryota</taxon>
        <taxon>Metazoa</taxon>
        <taxon>Ecdysozoa</taxon>
        <taxon>Nematoda</taxon>
        <taxon>Chromadorea</taxon>
        <taxon>Rhabditida</taxon>
        <taxon>Tylenchina</taxon>
        <taxon>Tylenchomorpha</taxon>
        <taxon>Tylenchoidea</taxon>
        <taxon>Meloidogynidae</taxon>
        <taxon>Meloidogyninae</taxon>
        <taxon>Meloidogyne</taxon>
    </lineage>
</organism>
<name>A0ACB0Z6B4_MELEN</name>
<reference evidence="1" key="1">
    <citation type="submission" date="2023-11" db="EMBL/GenBank/DDBJ databases">
        <authorList>
            <person name="Poullet M."/>
        </authorList>
    </citation>
    <scope>NUCLEOTIDE SEQUENCE</scope>
    <source>
        <strain evidence="1">E1834</strain>
    </source>
</reference>
<accession>A0ACB0Z6B4</accession>
<sequence length="223" mass="25046">MDLRTFTTFKNVAKPQKIFWSTDFLSAQEFPKNFLSANFVCKKFFVRKLCPQKIFCPQIFCPQIVSAKFFVRKSPKILFFLVNRPFFPTTPLSNQPFSSMTSSSTKDFNKSGWMPTFTSTPLATKAAQPRIDISSTSFLIPQFTPHQNSNTNQLANNCLVNNRSVITTCGPALQTSNAFTQNTTVIISDHPEVPPIREVVQNAVGNASSREPVIKQVYLFIGA</sequence>
<evidence type="ECO:0000313" key="2">
    <source>
        <dbReference type="Proteomes" id="UP001497535"/>
    </source>
</evidence>
<evidence type="ECO:0000313" key="1">
    <source>
        <dbReference type="EMBL" id="CAK5074129.1"/>
    </source>
</evidence>
<dbReference type="Proteomes" id="UP001497535">
    <property type="component" value="Unassembled WGS sequence"/>
</dbReference>
<gene>
    <name evidence="1" type="ORF">MENTE1834_LOCUS20832</name>
</gene>
<comment type="caution">
    <text evidence="1">The sequence shown here is derived from an EMBL/GenBank/DDBJ whole genome shotgun (WGS) entry which is preliminary data.</text>
</comment>
<protein>
    <submittedName>
        <fullName evidence="1">Uncharacterized protein</fullName>
    </submittedName>
</protein>
<dbReference type="EMBL" id="CAVMJV010000025">
    <property type="protein sequence ID" value="CAK5074129.1"/>
    <property type="molecule type" value="Genomic_DNA"/>
</dbReference>
<proteinExistence type="predicted"/>
<keyword evidence="2" id="KW-1185">Reference proteome</keyword>